<comment type="similarity">
    <text evidence="1">Belongs to the CFA/CMAS family.</text>
</comment>
<dbReference type="Pfam" id="PF02353">
    <property type="entry name" value="CMAS"/>
    <property type="match status" value="1"/>
</dbReference>
<dbReference type="SUPFAM" id="SSF53335">
    <property type="entry name" value="S-adenosyl-L-methionine-dependent methyltransferases"/>
    <property type="match status" value="1"/>
</dbReference>
<dbReference type="GO" id="GO:0008610">
    <property type="term" value="P:lipid biosynthetic process"/>
    <property type="evidence" value="ECO:0007669"/>
    <property type="project" value="InterPro"/>
</dbReference>
<evidence type="ECO:0000256" key="5">
    <source>
        <dbReference type="ARBA" id="ARBA00023098"/>
    </source>
</evidence>
<accession>A0AAU7U6G6</accession>
<dbReference type="Gene3D" id="3.40.50.150">
    <property type="entry name" value="Vaccinia Virus protein VP39"/>
    <property type="match status" value="1"/>
</dbReference>
<sequence>MSGLQLSGSSLAQPRALTVSRRILRVLFGPPATRPFGVRWWDGQQEGPRGAPATLVLNRPGALRRMLLPPSDLSLAEGYLYGDFDVDGDLVALLRQLVPLGTTLLRPATWLLLLPLLLSLPGDDAPPRPRRSSPHEGEVHSTTRDAQAIRYHYDVGNDFYALWLDQRMVYSCAYFPSGHETLDEAQVAKLDRICRKLRLKPGERLLDIGCGWGALAIHAAQHYGVHVTGITLSPAQLDVARQRAHSAGVADRVTFELMDYRAVPPGRQYDKIASVGMVEHVGRARLQEYFTRVYRLLKPGGLFLNHGIVTATTPRFVRWGFGLLEWYLNRFSFIQEYVFPDGDLRRISETLQRAEQAGFETRDVENLREHYALTLREWIRRLEQHHASVVQLADEVTYRIWRLYMSGSAQSFEAGRIGVVQSLLARPDADGHAGVPLSRADIEQPPPR</sequence>
<keyword evidence="5" id="KW-0443">Lipid metabolism</keyword>
<dbReference type="PIRSF" id="PIRSF003085">
    <property type="entry name" value="CMAS"/>
    <property type="match status" value="1"/>
</dbReference>
<dbReference type="InterPro" id="IPR029063">
    <property type="entry name" value="SAM-dependent_MTases_sf"/>
</dbReference>
<dbReference type="PANTHER" id="PTHR43667">
    <property type="entry name" value="CYCLOPROPANE-FATTY-ACYL-PHOSPHOLIPID SYNTHASE"/>
    <property type="match status" value="1"/>
</dbReference>
<dbReference type="KEGG" id="dsc:ABOD76_04525"/>
<keyword evidence="2 6" id="KW-0489">Methyltransferase</keyword>
<dbReference type="CDD" id="cd02440">
    <property type="entry name" value="AdoMet_MTases"/>
    <property type="match status" value="1"/>
</dbReference>
<dbReference type="InterPro" id="IPR050723">
    <property type="entry name" value="CFA/CMAS"/>
</dbReference>
<proteinExistence type="inferred from homology"/>
<protein>
    <submittedName>
        <fullName evidence="6">Cyclopropane-fatty-acyl-phospholipid synthase family protein</fullName>
        <ecNumber evidence="6">2.1.1.-</ecNumber>
    </submittedName>
</protein>
<evidence type="ECO:0000256" key="3">
    <source>
        <dbReference type="ARBA" id="ARBA00022679"/>
    </source>
</evidence>
<keyword evidence="6" id="KW-0614">Plasmid</keyword>
<keyword evidence="3 6" id="KW-0808">Transferase</keyword>
<keyword evidence="4" id="KW-0949">S-adenosyl-L-methionine</keyword>
<dbReference type="GO" id="GO:0032259">
    <property type="term" value="P:methylation"/>
    <property type="evidence" value="ECO:0007669"/>
    <property type="project" value="UniProtKB-KW"/>
</dbReference>
<dbReference type="EC" id="2.1.1.-" evidence="6"/>
<dbReference type="EMBL" id="CP158298">
    <property type="protein sequence ID" value="XBV83960.1"/>
    <property type="molecule type" value="Genomic_DNA"/>
</dbReference>
<dbReference type="InterPro" id="IPR003333">
    <property type="entry name" value="CMAS"/>
</dbReference>
<gene>
    <name evidence="6" type="ORF">ABOD76_04525</name>
</gene>
<name>A0AAU7U6G6_9DEIO</name>
<dbReference type="AlphaFoldDB" id="A0AAU7U6G6"/>
<evidence type="ECO:0000256" key="4">
    <source>
        <dbReference type="ARBA" id="ARBA00022691"/>
    </source>
</evidence>
<evidence type="ECO:0000256" key="2">
    <source>
        <dbReference type="ARBA" id="ARBA00022603"/>
    </source>
</evidence>
<dbReference type="PANTHER" id="PTHR43667:SF1">
    <property type="entry name" value="CYCLOPROPANE-FATTY-ACYL-PHOSPHOLIPID SYNTHASE"/>
    <property type="match status" value="1"/>
</dbReference>
<geneLocation type="plasmid" evidence="6">
    <name>pDson03</name>
</geneLocation>
<evidence type="ECO:0000313" key="6">
    <source>
        <dbReference type="EMBL" id="XBV83960.1"/>
    </source>
</evidence>
<dbReference type="RefSeq" id="WP_350241863.1">
    <property type="nucleotide sequence ID" value="NZ_CP158298.1"/>
</dbReference>
<organism evidence="6">
    <name type="scientific">Deinococcus sonorensis KR-87</name>
    <dbReference type="NCBI Taxonomy" id="694439"/>
    <lineage>
        <taxon>Bacteria</taxon>
        <taxon>Thermotogati</taxon>
        <taxon>Deinococcota</taxon>
        <taxon>Deinococci</taxon>
        <taxon>Deinococcales</taxon>
        <taxon>Deinococcaceae</taxon>
        <taxon>Deinococcus</taxon>
    </lineage>
</organism>
<reference evidence="6" key="1">
    <citation type="submission" date="2024-06" db="EMBL/GenBank/DDBJ databases">
        <title>Draft Genome Sequence of Deinococcus sonorensis Type Strain KR-87, a Biofilm Producing Representative of the Genus Deinococcus.</title>
        <authorList>
            <person name="Boren L.S."/>
            <person name="Grosso R.A."/>
            <person name="Hugenberg-Cox A.N."/>
            <person name="Hill J.T.E."/>
            <person name="Albert C.M."/>
            <person name="Tuohy J.M."/>
        </authorList>
    </citation>
    <scope>NUCLEOTIDE SEQUENCE</scope>
    <source>
        <strain evidence="6">KR-87</strain>
        <plasmid evidence="6">pDson03</plasmid>
    </source>
</reference>
<dbReference type="GO" id="GO:0008168">
    <property type="term" value="F:methyltransferase activity"/>
    <property type="evidence" value="ECO:0007669"/>
    <property type="project" value="UniProtKB-KW"/>
</dbReference>
<evidence type="ECO:0000256" key="1">
    <source>
        <dbReference type="ARBA" id="ARBA00010815"/>
    </source>
</evidence>